<dbReference type="GO" id="GO:0016020">
    <property type="term" value="C:membrane"/>
    <property type="evidence" value="ECO:0007669"/>
    <property type="project" value="UniProtKB-SubCell"/>
</dbReference>
<dbReference type="EMBL" id="KV722367">
    <property type="protein sequence ID" value="OCH92529.1"/>
    <property type="molecule type" value="Genomic_DNA"/>
</dbReference>
<feature type="transmembrane region" description="Helical" evidence="3">
    <location>
        <begin position="400"/>
        <end position="420"/>
    </location>
</feature>
<comment type="similarity">
    <text evidence="2">Belongs to the major facilitator superfamily. Monocarboxylate porter (TC 2.A.1.13) family.</text>
</comment>
<keyword evidence="3" id="KW-0472">Membrane</keyword>
<keyword evidence="6" id="KW-1185">Reference proteome</keyword>
<protein>
    <submittedName>
        <fullName evidence="5">MFS general substrate transporter</fullName>
    </submittedName>
</protein>
<organism evidence="5 6">
    <name type="scientific">Obba rivulosa</name>
    <dbReference type="NCBI Taxonomy" id="1052685"/>
    <lineage>
        <taxon>Eukaryota</taxon>
        <taxon>Fungi</taxon>
        <taxon>Dikarya</taxon>
        <taxon>Basidiomycota</taxon>
        <taxon>Agaricomycotina</taxon>
        <taxon>Agaricomycetes</taxon>
        <taxon>Polyporales</taxon>
        <taxon>Gelatoporiaceae</taxon>
        <taxon>Obba</taxon>
    </lineage>
</organism>
<name>A0A8E2DNB0_9APHY</name>
<evidence type="ECO:0000256" key="1">
    <source>
        <dbReference type="ARBA" id="ARBA00004141"/>
    </source>
</evidence>
<feature type="transmembrane region" description="Helical" evidence="3">
    <location>
        <begin position="167"/>
        <end position="188"/>
    </location>
</feature>
<gene>
    <name evidence="5" type="ORF">OBBRIDRAFT_866041</name>
</gene>
<evidence type="ECO:0000256" key="3">
    <source>
        <dbReference type="SAM" id="Phobius"/>
    </source>
</evidence>
<feature type="transmembrane region" description="Helical" evidence="3">
    <location>
        <begin position="109"/>
        <end position="129"/>
    </location>
</feature>
<dbReference type="InterPro" id="IPR011701">
    <property type="entry name" value="MFS"/>
</dbReference>
<feature type="transmembrane region" description="Helical" evidence="3">
    <location>
        <begin position="200"/>
        <end position="218"/>
    </location>
</feature>
<keyword evidence="3" id="KW-0812">Transmembrane</keyword>
<accession>A0A8E2DNB0</accession>
<feature type="transmembrane region" description="Helical" evidence="3">
    <location>
        <begin position="336"/>
        <end position="354"/>
    </location>
</feature>
<sequence>MDTLNLPPATDFTDNKLFLDTDQRIPGLSKEAAQEHSSQLGTIQPPGAEVDLFPEGGCGWLVVLGCTMYCAVTIGWRQAWGVIQDYFQQNVFPDASDTLMSTMGSVTSMPFLALGGLVFVLSCLTAAFSTQIWQLFITLGVLQGLAIAITFPLIVALPAQWFLKYRAFTAGLVVAGGSLGGALSTVILRAMLTPLGYMKTFAILSGVDAVVLLVAFFLMKERRTVRARQRIIWIDSAFLKDPVFWSLGLCLLFSGFGYLSPLYFLPSFTRTMVPGISNLRSALPLTLLNIAAAFGRATVGFAADRLGPVNALFISIFVSGLAQLVLWTVITNYAGIIAFAIIYGVFCGCFLSLSPVVGAQLYGAECLAGLSGLIMLFSLPGNAAGAPIGGAILELSGNNWRAVAIYSGSMQVVGACCVLYGKLRWSMQHPVAHSELQLDSQGKADYSRLTDPRSGYALPQATYRSRQTAWLRFRPHQNQGMN</sequence>
<evidence type="ECO:0000259" key="4">
    <source>
        <dbReference type="PROSITE" id="PS50850"/>
    </source>
</evidence>
<dbReference type="OrthoDB" id="2213137at2759"/>
<dbReference type="GO" id="GO:0022857">
    <property type="term" value="F:transmembrane transporter activity"/>
    <property type="evidence" value="ECO:0007669"/>
    <property type="project" value="InterPro"/>
</dbReference>
<evidence type="ECO:0000313" key="5">
    <source>
        <dbReference type="EMBL" id="OCH92529.1"/>
    </source>
</evidence>
<dbReference type="InterPro" id="IPR036259">
    <property type="entry name" value="MFS_trans_sf"/>
</dbReference>
<keyword evidence="3" id="KW-1133">Transmembrane helix</keyword>
<feature type="transmembrane region" description="Helical" evidence="3">
    <location>
        <begin position="135"/>
        <end position="155"/>
    </location>
</feature>
<dbReference type="PANTHER" id="PTHR11360:SF284">
    <property type="entry name" value="EG:103B4.3 PROTEIN-RELATED"/>
    <property type="match status" value="1"/>
</dbReference>
<dbReference type="Pfam" id="PF07690">
    <property type="entry name" value="MFS_1"/>
    <property type="match status" value="1"/>
</dbReference>
<dbReference type="Proteomes" id="UP000250043">
    <property type="component" value="Unassembled WGS sequence"/>
</dbReference>
<dbReference type="AlphaFoldDB" id="A0A8E2DNB0"/>
<feature type="transmembrane region" description="Helical" evidence="3">
    <location>
        <begin position="238"/>
        <end position="259"/>
    </location>
</feature>
<proteinExistence type="inferred from homology"/>
<feature type="domain" description="Major facilitator superfamily (MFS) profile" evidence="4">
    <location>
        <begin position="243"/>
        <end position="482"/>
    </location>
</feature>
<comment type="subcellular location">
    <subcellularLocation>
        <location evidence="1">Membrane</location>
        <topology evidence="1">Multi-pass membrane protein</topology>
    </subcellularLocation>
</comment>
<dbReference type="InterPro" id="IPR050327">
    <property type="entry name" value="Proton-linked_MCT"/>
</dbReference>
<reference evidence="5 6" key="1">
    <citation type="submission" date="2016-07" db="EMBL/GenBank/DDBJ databases">
        <title>Draft genome of the white-rot fungus Obba rivulosa 3A-2.</title>
        <authorList>
            <consortium name="DOE Joint Genome Institute"/>
            <person name="Miettinen O."/>
            <person name="Riley R."/>
            <person name="Acob R."/>
            <person name="Barry K."/>
            <person name="Cullen D."/>
            <person name="De Vries R."/>
            <person name="Hainaut M."/>
            <person name="Hatakka A."/>
            <person name="Henrissat B."/>
            <person name="Hilden K."/>
            <person name="Kuo R."/>
            <person name="Labutti K."/>
            <person name="Lipzen A."/>
            <person name="Makela M.R."/>
            <person name="Sandor L."/>
            <person name="Spatafora J.W."/>
            <person name="Grigoriev I.V."/>
            <person name="Hibbett D.S."/>
        </authorList>
    </citation>
    <scope>NUCLEOTIDE SEQUENCE [LARGE SCALE GENOMIC DNA]</scope>
    <source>
        <strain evidence="5 6">3A-2</strain>
    </source>
</reference>
<evidence type="ECO:0000313" key="6">
    <source>
        <dbReference type="Proteomes" id="UP000250043"/>
    </source>
</evidence>
<feature type="transmembrane region" description="Helical" evidence="3">
    <location>
        <begin position="311"/>
        <end position="330"/>
    </location>
</feature>
<dbReference type="Gene3D" id="1.20.1250.20">
    <property type="entry name" value="MFS general substrate transporter like domains"/>
    <property type="match status" value="1"/>
</dbReference>
<feature type="transmembrane region" description="Helical" evidence="3">
    <location>
        <begin position="279"/>
        <end position="299"/>
    </location>
</feature>
<dbReference type="InterPro" id="IPR020846">
    <property type="entry name" value="MFS_dom"/>
</dbReference>
<dbReference type="SUPFAM" id="SSF103473">
    <property type="entry name" value="MFS general substrate transporter"/>
    <property type="match status" value="1"/>
</dbReference>
<dbReference type="PROSITE" id="PS50850">
    <property type="entry name" value="MFS"/>
    <property type="match status" value="1"/>
</dbReference>
<evidence type="ECO:0000256" key="2">
    <source>
        <dbReference type="ARBA" id="ARBA00006727"/>
    </source>
</evidence>
<dbReference type="PANTHER" id="PTHR11360">
    <property type="entry name" value="MONOCARBOXYLATE TRANSPORTER"/>
    <property type="match status" value="1"/>
</dbReference>